<proteinExistence type="predicted"/>
<accession>A0AAN4PAN8</accession>
<dbReference type="PANTHER" id="PTHR34997">
    <property type="entry name" value="AM15"/>
    <property type="match status" value="1"/>
</dbReference>
<evidence type="ECO:0000256" key="1">
    <source>
        <dbReference type="ARBA" id="ARBA00022669"/>
    </source>
</evidence>
<dbReference type="SMART" id="SM00257">
    <property type="entry name" value="LysM"/>
    <property type="match status" value="1"/>
</dbReference>
<dbReference type="Proteomes" id="UP000051487">
    <property type="component" value="Unassembled WGS sequence"/>
</dbReference>
<dbReference type="InterPro" id="IPR052210">
    <property type="entry name" value="LysM1-like"/>
</dbReference>
<dbReference type="InterPro" id="IPR018392">
    <property type="entry name" value="LysM"/>
</dbReference>
<keyword evidence="2" id="KW-0843">Virulence</keyword>
<reference evidence="4 5" key="1">
    <citation type="submission" date="2015-11" db="EMBL/GenBank/DDBJ databases">
        <title>Aspergillus lentulus strain IFM 54703T.</title>
        <authorList>
            <person name="Kusuya Y."/>
            <person name="Sakai K."/>
            <person name="Kamei K."/>
            <person name="Takahashi H."/>
            <person name="Yaguchi T."/>
        </authorList>
    </citation>
    <scope>NUCLEOTIDE SEQUENCE [LARGE SCALE GENOMIC DNA]</scope>
    <source>
        <strain evidence="4 5">IFM 54703</strain>
    </source>
</reference>
<dbReference type="PROSITE" id="PS51782">
    <property type="entry name" value="LYSM"/>
    <property type="match status" value="1"/>
</dbReference>
<dbReference type="CDD" id="cd00118">
    <property type="entry name" value="LysM"/>
    <property type="match status" value="1"/>
</dbReference>
<dbReference type="Gene3D" id="3.10.350.10">
    <property type="entry name" value="LysM domain"/>
    <property type="match status" value="1"/>
</dbReference>
<keyword evidence="1" id="KW-0147">Chitin-binding</keyword>
<sequence length="126" mass="13434">MGISLNDFYFLHPEIDANCTDLMLGIAYCVEAVGGIPYRNTYCVAGPTTFTSTTTPASSTATTGAVPTETGIISTCKTYYTAVEGDSCWSIEQAYGVRADDFVSWNLAVGEDCSGLWLGYSYCVGV</sequence>
<evidence type="ECO:0000313" key="4">
    <source>
        <dbReference type="EMBL" id="GAQ02979.1"/>
    </source>
</evidence>
<evidence type="ECO:0000259" key="3">
    <source>
        <dbReference type="PROSITE" id="PS51782"/>
    </source>
</evidence>
<gene>
    <name evidence="4" type="ORF">ALT_0300</name>
</gene>
<protein>
    <recommendedName>
        <fullName evidence="3">LysM domain-containing protein</fullName>
    </recommendedName>
</protein>
<dbReference type="AlphaFoldDB" id="A0AAN4PAN8"/>
<name>A0AAN4PAN8_ASPLE</name>
<evidence type="ECO:0000256" key="2">
    <source>
        <dbReference type="ARBA" id="ARBA00023026"/>
    </source>
</evidence>
<dbReference type="Pfam" id="PF01476">
    <property type="entry name" value="LysM"/>
    <property type="match status" value="1"/>
</dbReference>
<comment type="caution">
    <text evidence="4">The sequence shown here is derived from an EMBL/GenBank/DDBJ whole genome shotgun (WGS) entry which is preliminary data.</text>
</comment>
<organism evidence="4 5">
    <name type="scientific">Aspergillus lentulus</name>
    <dbReference type="NCBI Taxonomy" id="293939"/>
    <lineage>
        <taxon>Eukaryota</taxon>
        <taxon>Fungi</taxon>
        <taxon>Dikarya</taxon>
        <taxon>Ascomycota</taxon>
        <taxon>Pezizomycotina</taxon>
        <taxon>Eurotiomycetes</taxon>
        <taxon>Eurotiomycetidae</taxon>
        <taxon>Eurotiales</taxon>
        <taxon>Aspergillaceae</taxon>
        <taxon>Aspergillus</taxon>
        <taxon>Aspergillus subgen. Fumigati</taxon>
    </lineage>
</organism>
<feature type="domain" description="LysM" evidence="3">
    <location>
        <begin position="78"/>
        <end position="124"/>
    </location>
</feature>
<dbReference type="SUPFAM" id="SSF54106">
    <property type="entry name" value="LysM domain"/>
    <property type="match status" value="1"/>
</dbReference>
<evidence type="ECO:0000313" key="5">
    <source>
        <dbReference type="Proteomes" id="UP000051487"/>
    </source>
</evidence>
<dbReference type="PANTHER" id="PTHR34997:SF1">
    <property type="entry name" value="PEPTIDOGLYCAN-BINDING LYSIN DOMAIN"/>
    <property type="match status" value="1"/>
</dbReference>
<dbReference type="InterPro" id="IPR036779">
    <property type="entry name" value="LysM_dom_sf"/>
</dbReference>
<dbReference type="EMBL" id="BCLY01000001">
    <property type="protein sequence ID" value="GAQ02979.1"/>
    <property type="molecule type" value="Genomic_DNA"/>
</dbReference>
<dbReference type="GO" id="GO:0008061">
    <property type="term" value="F:chitin binding"/>
    <property type="evidence" value="ECO:0007669"/>
    <property type="project" value="UniProtKB-KW"/>
</dbReference>